<protein>
    <recommendedName>
        <fullName evidence="3">Transmembrane protein</fullName>
    </recommendedName>
</protein>
<keyword evidence="1" id="KW-1133">Transmembrane helix</keyword>
<evidence type="ECO:0000256" key="1">
    <source>
        <dbReference type="SAM" id="Phobius"/>
    </source>
</evidence>
<evidence type="ECO:0008006" key="3">
    <source>
        <dbReference type="Google" id="ProtNLM"/>
    </source>
</evidence>
<accession>A0A0S4WYI2</accession>
<gene>
    <name evidence="2" type="ORF">RUN215_v1_840001</name>
</gene>
<keyword evidence="1" id="KW-0472">Membrane</keyword>
<organism evidence="2">
    <name type="scientific">Ralstonia solanacearum</name>
    <name type="common">Pseudomonas solanacearum</name>
    <dbReference type="NCBI Taxonomy" id="305"/>
    <lineage>
        <taxon>Bacteria</taxon>
        <taxon>Pseudomonadati</taxon>
        <taxon>Pseudomonadota</taxon>
        <taxon>Betaproteobacteria</taxon>
        <taxon>Burkholderiales</taxon>
        <taxon>Burkholderiaceae</taxon>
        <taxon>Ralstonia</taxon>
        <taxon>Ralstonia solanacearum species complex</taxon>
    </lineage>
</organism>
<name>A0A0S4WYI2_RALSL</name>
<dbReference type="EMBL" id="LN899820">
    <property type="protein sequence ID" value="CUV56486.1"/>
    <property type="molecule type" value="Genomic_DNA"/>
</dbReference>
<sequence>MNTIPSDPSSRRLFSANTKHRGSLIFLQQSPGLTTQSVRRRAMQTKYRGRRSAPLQLCRVLFIVFSCITAIAMLAQKHAVVGIDCLPDSRLAVLVRFGIGGVVLFVEVCCIAALLAVCFARRGRAQRIDTGSAGSPAKRWR</sequence>
<proteinExistence type="predicted"/>
<evidence type="ECO:0000313" key="2">
    <source>
        <dbReference type="EMBL" id="CUV56486.1"/>
    </source>
</evidence>
<dbReference type="AlphaFoldDB" id="A0A0S4WYI2"/>
<feature type="transmembrane region" description="Helical" evidence="1">
    <location>
        <begin position="95"/>
        <end position="120"/>
    </location>
</feature>
<feature type="transmembrane region" description="Helical" evidence="1">
    <location>
        <begin position="57"/>
        <end position="75"/>
    </location>
</feature>
<reference evidence="2" key="1">
    <citation type="submission" date="2015-10" db="EMBL/GenBank/DDBJ databases">
        <authorList>
            <person name="Gilbert D.G."/>
        </authorList>
    </citation>
    <scope>NUCLEOTIDE SEQUENCE</scope>
    <source>
        <strain evidence="2">Phyl III-seqv23</strain>
    </source>
</reference>
<keyword evidence="1" id="KW-0812">Transmembrane</keyword>